<keyword evidence="1 4" id="KW-0479">Metal-binding</keyword>
<organism evidence="7 8">
    <name type="scientific">Puccinia graminis f. sp. tritici</name>
    <dbReference type="NCBI Taxonomy" id="56615"/>
    <lineage>
        <taxon>Eukaryota</taxon>
        <taxon>Fungi</taxon>
        <taxon>Dikarya</taxon>
        <taxon>Basidiomycota</taxon>
        <taxon>Pucciniomycotina</taxon>
        <taxon>Pucciniomycetes</taxon>
        <taxon>Pucciniales</taxon>
        <taxon>Pucciniaceae</taxon>
        <taxon>Puccinia</taxon>
    </lineage>
</organism>
<feature type="zinc finger region" description="C3H1-type" evidence="4">
    <location>
        <begin position="95"/>
        <end position="122"/>
    </location>
</feature>
<feature type="compositionally biased region" description="Polar residues" evidence="5">
    <location>
        <begin position="520"/>
        <end position="533"/>
    </location>
</feature>
<dbReference type="OrthoDB" id="411372at2759"/>
<feature type="compositionally biased region" description="Basic and acidic residues" evidence="5">
    <location>
        <begin position="336"/>
        <end position="352"/>
    </location>
</feature>
<keyword evidence="8" id="KW-1185">Reference proteome</keyword>
<gene>
    <name evidence="7" type="ORF">PGT21_008302</name>
</gene>
<dbReference type="GO" id="GO:0008270">
    <property type="term" value="F:zinc ion binding"/>
    <property type="evidence" value="ECO:0007669"/>
    <property type="project" value="UniProtKB-KW"/>
</dbReference>
<feature type="compositionally biased region" description="Polar residues" evidence="5">
    <location>
        <begin position="394"/>
        <end position="406"/>
    </location>
</feature>
<feature type="zinc finger region" description="C3H1-type" evidence="4">
    <location>
        <begin position="125"/>
        <end position="152"/>
    </location>
</feature>
<feature type="compositionally biased region" description="Polar residues" evidence="5">
    <location>
        <begin position="1"/>
        <end position="20"/>
    </location>
</feature>
<keyword evidence="2 4" id="KW-0863">Zinc-finger</keyword>
<name>A0A5B0Q5A9_PUCGR</name>
<feature type="region of interest" description="Disordered" evidence="5">
    <location>
        <begin position="609"/>
        <end position="648"/>
    </location>
</feature>
<feature type="compositionally biased region" description="Low complexity" evidence="5">
    <location>
        <begin position="356"/>
        <end position="369"/>
    </location>
</feature>
<feature type="region of interest" description="Disordered" evidence="5">
    <location>
        <begin position="1"/>
        <end position="91"/>
    </location>
</feature>
<dbReference type="InterPro" id="IPR036855">
    <property type="entry name" value="Znf_CCCH_sf"/>
</dbReference>
<dbReference type="SMART" id="SM00356">
    <property type="entry name" value="ZnF_C3H1"/>
    <property type="match status" value="2"/>
</dbReference>
<feature type="region of interest" description="Disordered" evidence="5">
    <location>
        <begin position="385"/>
        <end position="406"/>
    </location>
</feature>
<dbReference type="Gene3D" id="4.10.1000.10">
    <property type="entry name" value="Zinc finger, CCCH-type"/>
    <property type="match status" value="1"/>
</dbReference>
<evidence type="ECO:0000256" key="5">
    <source>
        <dbReference type="SAM" id="MobiDB-lite"/>
    </source>
</evidence>
<feature type="domain" description="C3H1-type" evidence="6">
    <location>
        <begin position="125"/>
        <end position="152"/>
    </location>
</feature>
<evidence type="ECO:0000259" key="6">
    <source>
        <dbReference type="PROSITE" id="PS50103"/>
    </source>
</evidence>
<evidence type="ECO:0000313" key="7">
    <source>
        <dbReference type="EMBL" id="KAA1108328.1"/>
    </source>
</evidence>
<feature type="compositionally biased region" description="Polar residues" evidence="5">
    <location>
        <begin position="636"/>
        <end position="648"/>
    </location>
</feature>
<comment type="caution">
    <text evidence="7">The sequence shown here is derived from an EMBL/GenBank/DDBJ whole genome shotgun (WGS) entry which is preliminary data.</text>
</comment>
<feature type="compositionally biased region" description="Polar residues" evidence="5">
    <location>
        <begin position="46"/>
        <end position="75"/>
    </location>
</feature>
<feature type="region of interest" description="Disordered" evidence="5">
    <location>
        <begin position="668"/>
        <end position="705"/>
    </location>
</feature>
<dbReference type="SUPFAM" id="SSF90229">
    <property type="entry name" value="CCCH zinc finger"/>
    <property type="match status" value="1"/>
</dbReference>
<keyword evidence="3 4" id="KW-0862">Zinc</keyword>
<dbReference type="InterPro" id="IPR000571">
    <property type="entry name" value="Znf_CCCH"/>
</dbReference>
<evidence type="ECO:0000256" key="1">
    <source>
        <dbReference type="ARBA" id="ARBA00022723"/>
    </source>
</evidence>
<feature type="compositionally biased region" description="Low complexity" evidence="5">
    <location>
        <begin position="165"/>
        <end position="186"/>
    </location>
</feature>
<feature type="region of interest" description="Disordered" evidence="5">
    <location>
        <begin position="155"/>
        <end position="226"/>
    </location>
</feature>
<proteinExistence type="predicted"/>
<dbReference type="AlphaFoldDB" id="A0A5B0Q5A9"/>
<feature type="compositionally biased region" description="Basic and acidic residues" evidence="5">
    <location>
        <begin position="692"/>
        <end position="705"/>
    </location>
</feature>
<feature type="compositionally biased region" description="Low complexity" evidence="5">
    <location>
        <begin position="204"/>
        <end position="216"/>
    </location>
</feature>
<feature type="compositionally biased region" description="Polar residues" evidence="5">
    <location>
        <begin position="668"/>
        <end position="682"/>
    </location>
</feature>
<feature type="domain" description="C3H1-type" evidence="6">
    <location>
        <begin position="95"/>
        <end position="122"/>
    </location>
</feature>
<feature type="region of interest" description="Disordered" evidence="5">
    <location>
        <begin position="514"/>
        <end position="533"/>
    </location>
</feature>
<dbReference type="PROSITE" id="PS50103">
    <property type="entry name" value="ZF_C3H1"/>
    <property type="match status" value="2"/>
</dbReference>
<evidence type="ECO:0000256" key="3">
    <source>
        <dbReference type="ARBA" id="ARBA00022833"/>
    </source>
</evidence>
<reference evidence="7 8" key="1">
    <citation type="submission" date="2019-05" db="EMBL/GenBank/DDBJ databases">
        <title>Emergence of the Ug99 lineage of the wheat stem rust pathogen through somatic hybridization.</title>
        <authorList>
            <person name="Li F."/>
            <person name="Upadhyaya N.M."/>
            <person name="Sperschneider J."/>
            <person name="Matny O."/>
            <person name="Nguyen-Phuc H."/>
            <person name="Mago R."/>
            <person name="Raley C."/>
            <person name="Miller M.E."/>
            <person name="Silverstein K.A.T."/>
            <person name="Henningsen E."/>
            <person name="Hirsch C.D."/>
            <person name="Visser B."/>
            <person name="Pretorius Z.A."/>
            <person name="Steffenson B.J."/>
            <person name="Schwessinger B."/>
            <person name="Dodds P.N."/>
            <person name="Figueroa M."/>
        </authorList>
    </citation>
    <scope>NUCLEOTIDE SEQUENCE [LARGE SCALE GENOMIC DNA]</scope>
    <source>
        <strain evidence="7">21-0</strain>
    </source>
</reference>
<sequence length="705" mass="76263">MTALQSPTMSVNTHLNQSQKHSTHLNDKLTTPLKQQAFPRTHRQLTPKTAASDQKTPPNQANKAYTTSNSAGTPSNNITNNNNPPLDGSKKSASKVSHVICKFFKAGNCSAGTTCQFSHTLPELGQGKPVCQWFVKGNCRFAHKCALAHILPGQPMSMDRKNKRAAQAAAREAAATSANQPSDAPFPASPPPELTLELVDDDNNNQPNSSSNQIINHPEPIQSIDSLPSPEIIHRSRQLLRSPRALLSDLDHETSNQSDDLQFGLPDDFVTAETSPPVRFGAAALSPSGHHSNGLFPNPYQTNNSYPDQQQQPHHHYHDHRPSALSAAPQHNGFSSERHQLQSSVERARAWPREQSPSPFGAGSPFSAPGSRSVFLPRIGSFGSEDGYPRSAPSVATSPNHVSHLTSMSHTANDEDLWDEVEVDGEEDVTELLPSSLHSLLTPAERHRQHIRKHAPHTLYSRSVPVEDIISSAKLKKQSEPSALRNGIAITNPLSVSPAPGFRHAASNETIHAHHHLSSQREPSNPTNLRPQLSNYLSSSYIQPTTPFANWEHGQALEQAGPPASQLSPPIALSSQKALERSAMFGHAPGTSLPQGLAAGLSRLHFQPPLPTGLTPCGSPSANHRDHPLSPPRSPPTINNKYPSTTASHNLPSFPLSQRMAGLNFGSTTVSHSSPLSRNVSCSPGPLSSLHSHHDDDDAPFRLEM</sequence>
<evidence type="ECO:0000256" key="2">
    <source>
        <dbReference type="ARBA" id="ARBA00022771"/>
    </source>
</evidence>
<dbReference type="Proteomes" id="UP000324748">
    <property type="component" value="Unassembled WGS sequence"/>
</dbReference>
<evidence type="ECO:0000313" key="8">
    <source>
        <dbReference type="Proteomes" id="UP000324748"/>
    </source>
</evidence>
<protein>
    <recommendedName>
        <fullName evidence="6">C3H1-type domain-containing protein</fullName>
    </recommendedName>
</protein>
<accession>A0A5B0Q5A9</accession>
<evidence type="ECO:0000256" key="4">
    <source>
        <dbReference type="PROSITE-ProRule" id="PRU00723"/>
    </source>
</evidence>
<dbReference type="EMBL" id="VSWC01000028">
    <property type="protein sequence ID" value="KAA1108328.1"/>
    <property type="molecule type" value="Genomic_DNA"/>
</dbReference>
<feature type="region of interest" description="Disordered" evidence="5">
    <location>
        <begin position="280"/>
        <end position="369"/>
    </location>
</feature>